<sequence>MDTDIVRAATATDSANAGTLAGGLVTNPAVAPACHEGGAWPTTTPQ</sequence>
<reference evidence="1" key="1">
    <citation type="submission" date="2020-05" db="EMBL/GenBank/DDBJ databases">
        <authorList>
            <person name="Chiriac C."/>
            <person name="Salcher M."/>
            <person name="Ghai R."/>
            <person name="Kavagutti S V."/>
        </authorList>
    </citation>
    <scope>NUCLEOTIDE SEQUENCE</scope>
</reference>
<protein>
    <submittedName>
        <fullName evidence="1">Unannotated protein</fullName>
    </submittedName>
</protein>
<gene>
    <name evidence="1" type="ORF">UFOPK3967_02238</name>
</gene>
<evidence type="ECO:0000313" key="1">
    <source>
        <dbReference type="EMBL" id="CAB5011068.1"/>
    </source>
</evidence>
<name>A0A6J7Q0E4_9ZZZZ</name>
<dbReference type="EMBL" id="CAFBOS010000161">
    <property type="protein sequence ID" value="CAB5011068.1"/>
    <property type="molecule type" value="Genomic_DNA"/>
</dbReference>
<dbReference type="AlphaFoldDB" id="A0A6J7Q0E4"/>
<organism evidence="1">
    <name type="scientific">freshwater metagenome</name>
    <dbReference type="NCBI Taxonomy" id="449393"/>
    <lineage>
        <taxon>unclassified sequences</taxon>
        <taxon>metagenomes</taxon>
        <taxon>ecological metagenomes</taxon>
    </lineage>
</organism>
<accession>A0A6J7Q0E4</accession>
<proteinExistence type="predicted"/>